<protein>
    <recommendedName>
        <fullName evidence="4">Peptidase S24/S26A/S26B/S26C domain-containing protein</fullName>
    </recommendedName>
</protein>
<name>A0A227P0M1_9FLAO</name>
<dbReference type="GO" id="GO:0003677">
    <property type="term" value="F:DNA binding"/>
    <property type="evidence" value="ECO:0007669"/>
    <property type="project" value="UniProtKB-KW"/>
</dbReference>
<evidence type="ECO:0000313" key="5">
    <source>
        <dbReference type="EMBL" id="OXG02746.1"/>
    </source>
</evidence>
<dbReference type="Proteomes" id="UP000214684">
    <property type="component" value="Unassembled WGS sequence"/>
</dbReference>
<organism evidence="5 6">
    <name type="scientific">Flavobacterium araucananum</name>
    <dbReference type="NCBI Taxonomy" id="946678"/>
    <lineage>
        <taxon>Bacteria</taxon>
        <taxon>Pseudomonadati</taxon>
        <taxon>Bacteroidota</taxon>
        <taxon>Flavobacteriia</taxon>
        <taxon>Flavobacteriales</taxon>
        <taxon>Flavobacteriaceae</taxon>
        <taxon>Flavobacterium</taxon>
    </lineage>
</organism>
<dbReference type="CDD" id="cd06529">
    <property type="entry name" value="S24_LexA-like"/>
    <property type="match status" value="1"/>
</dbReference>
<keyword evidence="1" id="KW-0805">Transcription regulation</keyword>
<evidence type="ECO:0000256" key="1">
    <source>
        <dbReference type="ARBA" id="ARBA00023015"/>
    </source>
</evidence>
<feature type="domain" description="Peptidase S24/S26A/S26B/S26C" evidence="4">
    <location>
        <begin position="123"/>
        <end position="213"/>
    </location>
</feature>
<dbReference type="Pfam" id="PF00717">
    <property type="entry name" value="Peptidase_S24"/>
    <property type="match status" value="1"/>
</dbReference>
<dbReference type="InterPro" id="IPR039418">
    <property type="entry name" value="LexA-like"/>
</dbReference>
<dbReference type="OrthoDB" id="796548at2"/>
<dbReference type="InterPro" id="IPR036286">
    <property type="entry name" value="LexA/Signal_pep-like_sf"/>
</dbReference>
<evidence type="ECO:0000313" key="6">
    <source>
        <dbReference type="Proteomes" id="UP000214684"/>
    </source>
</evidence>
<proteinExistence type="predicted"/>
<evidence type="ECO:0000256" key="3">
    <source>
        <dbReference type="ARBA" id="ARBA00023163"/>
    </source>
</evidence>
<reference evidence="5 6" key="1">
    <citation type="submission" date="2016-11" db="EMBL/GenBank/DDBJ databases">
        <title>Whole genomes of Flavobacteriaceae.</title>
        <authorList>
            <person name="Stine C."/>
            <person name="Li C."/>
            <person name="Tadesse D."/>
        </authorList>
    </citation>
    <scope>NUCLEOTIDE SEQUENCE [LARGE SCALE GENOMIC DNA]</scope>
    <source>
        <strain evidence="5 6">DSM 24704</strain>
    </source>
</reference>
<keyword evidence="3" id="KW-0804">Transcription</keyword>
<dbReference type="PANTHER" id="PTHR40661:SF1">
    <property type="entry name" value="HTH CRO_C1-TYPE DOMAIN-CONTAINING PROTEIN"/>
    <property type="match status" value="1"/>
</dbReference>
<dbReference type="EMBL" id="MUGS01000042">
    <property type="protein sequence ID" value="OXG02746.1"/>
    <property type="molecule type" value="Genomic_DNA"/>
</dbReference>
<dbReference type="InterPro" id="IPR015927">
    <property type="entry name" value="Peptidase_S24_S26A/B/C"/>
</dbReference>
<keyword evidence="2" id="KW-0238">DNA-binding</keyword>
<evidence type="ECO:0000256" key="2">
    <source>
        <dbReference type="ARBA" id="ARBA00023125"/>
    </source>
</evidence>
<dbReference type="AlphaFoldDB" id="A0A227P0M1"/>
<accession>A0A227P0M1</accession>
<dbReference type="SUPFAM" id="SSF51306">
    <property type="entry name" value="LexA/Signal peptidase"/>
    <property type="match status" value="1"/>
</dbReference>
<gene>
    <name evidence="5" type="ORF">B0A64_18215</name>
</gene>
<sequence length="227" mass="25993">MGATERVKIFLEFKGISKYKFCQLLGFSNKFLDNSDNMGTDKACKILHYYPDINPEWLLTGIGNMIRPTVFNKENLILETLKTDKTAINQDIPLYDLQNTSEIIDLFSGSQNKTPIDYIKTPKLSKCDGALYVIGDSMYPMLKSGDIVIYKKVANHEHNILWGELYLIYINNDSNETFFTRYIKPSQRKEYVQLVAQNPQHDTIEFPVSSIKALALVTASIRINFLS</sequence>
<dbReference type="PANTHER" id="PTHR40661">
    <property type="match status" value="1"/>
</dbReference>
<keyword evidence="6" id="KW-1185">Reference proteome</keyword>
<evidence type="ECO:0000259" key="4">
    <source>
        <dbReference type="Pfam" id="PF00717"/>
    </source>
</evidence>
<comment type="caution">
    <text evidence="5">The sequence shown here is derived from an EMBL/GenBank/DDBJ whole genome shotgun (WGS) entry which is preliminary data.</text>
</comment>
<dbReference type="Gene3D" id="2.10.109.10">
    <property type="entry name" value="Umud Fragment, subunit A"/>
    <property type="match status" value="1"/>
</dbReference>